<dbReference type="AlphaFoldDB" id="A0A3N0IXY3"/>
<dbReference type="Pfam" id="PF03799">
    <property type="entry name" value="FtsQ_DivIB_C"/>
    <property type="match status" value="1"/>
</dbReference>
<evidence type="ECO:0000313" key="11">
    <source>
        <dbReference type="EMBL" id="RDB66664.1"/>
    </source>
</evidence>
<keyword evidence="13" id="KW-1185">Reference proteome</keyword>
<organism evidence="12 14">
    <name type="scientific">Eggerthella sinensis</name>
    <dbReference type="NCBI Taxonomy" id="242230"/>
    <lineage>
        <taxon>Bacteria</taxon>
        <taxon>Bacillati</taxon>
        <taxon>Actinomycetota</taxon>
        <taxon>Coriobacteriia</taxon>
        <taxon>Eggerthellales</taxon>
        <taxon>Eggerthellaceae</taxon>
        <taxon>Eggerthella</taxon>
    </lineage>
</organism>
<name>A0A3N0IXY3_9ACTN</name>
<evidence type="ECO:0000256" key="9">
    <source>
        <dbReference type="SAM" id="Phobius"/>
    </source>
</evidence>
<comment type="subcellular location">
    <subcellularLocation>
        <location evidence="1">Membrane</location>
    </subcellularLocation>
</comment>
<dbReference type="InterPro" id="IPR034746">
    <property type="entry name" value="POTRA"/>
</dbReference>
<dbReference type="Gene3D" id="3.10.20.310">
    <property type="entry name" value="membrane protein fhac"/>
    <property type="match status" value="1"/>
</dbReference>
<evidence type="ECO:0000313" key="13">
    <source>
        <dbReference type="Proteomes" id="UP000253817"/>
    </source>
</evidence>
<keyword evidence="7" id="KW-0131">Cell cycle</keyword>
<keyword evidence="4 9" id="KW-0812">Transmembrane</keyword>
<dbReference type="Proteomes" id="UP000270112">
    <property type="component" value="Unassembled WGS sequence"/>
</dbReference>
<dbReference type="GO" id="GO:0005886">
    <property type="term" value="C:plasma membrane"/>
    <property type="evidence" value="ECO:0007669"/>
    <property type="project" value="TreeGrafter"/>
</dbReference>
<feature type="domain" description="POTRA" evidence="10">
    <location>
        <begin position="132"/>
        <end position="200"/>
    </location>
</feature>
<keyword evidence="2" id="KW-1003">Cell membrane</keyword>
<reference evidence="12" key="3">
    <citation type="journal article" date="2019" name="Microbiol. Resour. Announc.">
        <title>Draft Genome Sequences of Type Strains of Gordonibacter faecihominis, Paraeggerthella hongkongensis, Parvibacter caecicola,Slackia equolifaciens, Slackia faecicanis, and Slackia isoflavoniconvertens.</title>
        <authorList>
            <person name="Danylec N."/>
            <person name="Stoll D.A."/>
            <person name="Dotsch A."/>
            <person name="Huch M."/>
        </authorList>
    </citation>
    <scope>NUCLEOTIDE SEQUENCE</scope>
    <source>
        <strain evidence="12">DSM 16107</strain>
    </source>
</reference>
<dbReference type="PROSITE" id="PS51779">
    <property type="entry name" value="POTRA"/>
    <property type="match status" value="1"/>
</dbReference>
<evidence type="ECO:0000313" key="12">
    <source>
        <dbReference type="EMBL" id="RNM41290.1"/>
    </source>
</evidence>
<keyword evidence="6 9" id="KW-0472">Membrane</keyword>
<dbReference type="GO" id="GO:0051301">
    <property type="term" value="P:cell division"/>
    <property type="evidence" value="ECO:0007669"/>
    <property type="project" value="UniProtKB-KW"/>
</dbReference>
<feature type="region of interest" description="Disordered" evidence="8">
    <location>
        <begin position="1"/>
        <end position="86"/>
    </location>
</feature>
<evidence type="ECO:0000313" key="14">
    <source>
        <dbReference type="Proteomes" id="UP000270112"/>
    </source>
</evidence>
<evidence type="ECO:0000256" key="3">
    <source>
        <dbReference type="ARBA" id="ARBA00022618"/>
    </source>
</evidence>
<protein>
    <submittedName>
        <fullName evidence="12">Cell division protein FtsQ</fullName>
    </submittedName>
</protein>
<keyword evidence="5 9" id="KW-1133">Transmembrane helix</keyword>
<accession>A0A3N0IXY3</accession>
<evidence type="ECO:0000256" key="5">
    <source>
        <dbReference type="ARBA" id="ARBA00022989"/>
    </source>
</evidence>
<comment type="caution">
    <text evidence="12">The sequence shown here is derived from an EMBL/GenBank/DDBJ whole genome shotgun (WGS) entry which is preliminary data.</text>
</comment>
<keyword evidence="3 12" id="KW-0132">Cell division</keyword>
<gene>
    <name evidence="11" type="ORF">C1876_14250</name>
    <name evidence="12" type="ORF">DMP09_10455</name>
</gene>
<evidence type="ECO:0000256" key="2">
    <source>
        <dbReference type="ARBA" id="ARBA00022475"/>
    </source>
</evidence>
<reference evidence="11 13" key="1">
    <citation type="journal article" date="2018" name="Elife">
        <title>Discovery and characterization of a prevalent human gut bacterial enzyme sufficient for the inactivation of a family of plant toxins.</title>
        <authorList>
            <person name="Koppel N."/>
            <person name="Bisanz J.E."/>
            <person name="Pandelia M.E."/>
            <person name="Turnbaugh P.J."/>
            <person name="Balskus E.P."/>
        </authorList>
    </citation>
    <scope>NUCLEOTIDE SEQUENCE [LARGE SCALE GENOMIC DNA]</scope>
    <source>
        <strain evidence="11 13">DSM 16107</strain>
    </source>
</reference>
<dbReference type="Proteomes" id="UP000253817">
    <property type="component" value="Unassembled WGS sequence"/>
</dbReference>
<feature type="compositionally biased region" description="Low complexity" evidence="8">
    <location>
        <begin position="7"/>
        <end position="34"/>
    </location>
</feature>
<dbReference type="Pfam" id="PF08478">
    <property type="entry name" value="POTRA_1"/>
    <property type="match status" value="1"/>
</dbReference>
<dbReference type="EMBL" id="PPTT01000030">
    <property type="protein sequence ID" value="RDB66664.1"/>
    <property type="molecule type" value="Genomic_DNA"/>
</dbReference>
<feature type="transmembrane region" description="Helical" evidence="9">
    <location>
        <begin position="106"/>
        <end position="128"/>
    </location>
</feature>
<dbReference type="InterPro" id="IPR013685">
    <property type="entry name" value="POTRA_FtsQ_type"/>
</dbReference>
<reference evidence="14" key="2">
    <citation type="submission" date="2018-05" db="EMBL/GenBank/DDBJ databases">
        <title>Genome Sequencing of selected type strains of the family Eggerthellaceae.</title>
        <authorList>
            <person name="Danylec N."/>
            <person name="Stoll D.A."/>
            <person name="Doetsch A."/>
            <person name="Huch M."/>
        </authorList>
    </citation>
    <scope>NUCLEOTIDE SEQUENCE [LARGE SCALE GENOMIC DNA]</scope>
    <source>
        <strain evidence="14">DSM 16107</strain>
    </source>
</reference>
<dbReference type="PANTHER" id="PTHR37820">
    <property type="entry name" value="CELL DIVISION PROTEIN DIVIB"/>
    <property type="match status" value="1"/>
</dbReference>
<dbReference type="EMBL" id="QICC01000042">
    <property type="protein sequence ID" value="RNM41290.1"/>
    <property type="molecule type" value="Genomic_DNA"/>
</dbReference>
<evidence type="ECO:0000256" key="4">
    <source>
        <dbReference type="ARBA" id="ARBA00022692"/>
    </source>
</evidence>
<dbReference type="PANTHER" id="PTHR37820:SF1">
    <property type="entry name" value="CELL DIVISION PROTEIN FTSQ"/>
    <property type="match status" value="1"/>
</dbReference>
<evidence type="ECO:0000256" key="8">
    <source>
        <dbReference type="SAM" id="MobiDB-lite"/>
    </source>
</evidence>
<proteinExistence type="predicted"/>
<dbReference type="OrthoDB" id="3173189at2"/>
<evidence type="ECO:0000259" key="10">
    <source>
        <dbReference type="PROSITE" id="PS51779"/>
    </source>
</evidence>
<evidence type="ECO:0000256" key="6">
    <source>
        <dbReference type="ARBA" id="ARBA00023136"/>
    </source>
</evidence>
<evidence type="ECO:0000256" key="7">
    <source>
        <dbReference type="ARBA" id="ARBA00023306"/>
    </source>
</evidence>
<evidence type="ECO:0000256" key="1">
    <source>
        <dbReference type="ARBA" id="ARBA00004370"/>
    </source>
</evidence>
<dbReference type="InterPro" id="IPR005548">
    <property type="entry name" value="Cell_div_FtsQ/DivIB_C"/>
</dbReference>
<dbReference type="InterPro" id="IPR050487">
    <property type="entry name" value="FtsQ_DivIB"/>
</dbReference>
<sequence length="357" mass="38012">MASNYNRKSASSGSRKATSRRASASGSAGRAPRPAGGGGRPSARGSMPRTAAPRPSSNGSYRVIPGGQLPNRRAGQSRPSLSSVRVGDIDRLERSARTQKTYRRHLVRIGVIAALVLALVVSGIAVYYSNLFAIESVSVTGVEHLTASDMSELASVPAGTTLLRVDTAGIRDRLLKDAWVQDVSVNRIFPNTLELAVTERTIAAVVDVPTENAESTQKWAIASDGMWLMPIPAKDSEAGKKTSAKVYEDAESVLAITEVPYGTSPEVGAYCSDASVNNALAIVDGMTTELAGQVKKVAATETESTTLTLESGVEIVFGTADNIRDKERVCLEIMKEHPDGLAYINVRVVDRPTWRAL</sequence>